<dbReference type="GO" id="GO:0006260">
    <property type="term" value="P:DNA replication"/>
    <property type="evidence" value="ECO:0007669"/>
    <property type="project" value="InterPro"/>
</dbReference>
<dbReference type="Pfam" id="PF13154">
    <property type="entry name" value="DUF3991"/>
    <property type="match status" value="1"/>
</dbReference>
<sequence length="214" mass="23841">MATKLTEAIKRDILIPQLAEKLGYHLVPHGGKGMFHLKEHDSLVISADGRLFSWNSTGQKGSVIDFAMATLELTKDDALRMLRGMLDDREFAPQLGAVLHPSPKEPVEFGPPVPGQGQWKRLYAYLYARGISKPVIDRMVKGKLIFQDERGNLCFSGYDYDGKQKYVSYKSTATGNHFRGVAPGGNFDLRWSYGLTSCDRKVLFVGEAVSICCH</sequence>
<feature type="domain" description="DUF3991" evidence="1">
    <location>
        <begin position="124"/>
        <end position="187"/>
    </location>
</feature>
<name>A0A645B6H2_9ZZZZ</name>
<accession>A0A645B6H2</accession>
<protein>
    <recommendedName>
        <fullName evidence="1">DUF3991 domain-containing protein</fullName>
    </recommendedName>
</protein>
<dbReference type="AlphaFoldDB" id="A0A645B6H2"/>
<organism evidence="2">
    <name type="scientific">bioreactor metagenome</name>
    <dbReference type="NCBI Taxonomy" id="1076179"/>
    <lineage>
        <taxon>unclassified sequences</taxon>
        <taxon>metagenomes</taxon>
        <taxon>ecological metagenomes</taxon>
    </lineage>
</organism>
<dbReference type="Gene3D" id="3.90.580.10">
    <property type="entry name" value="Zinc finger, CHC2-type domain"/>
    <property type="match status" value="1"/>
</dbReference>
<evidence type="ECO:0000313" key="2">
    <source>
        <dbReference type="EMBL" id="MPM60656.1"/>
    </source>
</evidence>
<reference evidence="2" key="1">
    <citation type="submission" date="2019-08" db="EMBL/GenBank/DDBJ databases">
        <authorList>
            <person name="Kucharzyk K."/>
            <person name="Murdoch R.W."/>
            <person name="Higgins S."/>
            <person name="Loffler F."/>
        </authorList>
    </citation>
    <scope>NUCLEOTIDE SEQUENCE</scope>
</reference>
<dbReference type="SUPFAM" id="SSF57783">
    <property type="entry name" value="Zinc beta-ribbon"/>
    <property type="match status" value="1"/>
</dbReference>
<dbReference type="GO" id="GO:0003677">
    <property type="term" value="F:DNA binding"/>
    <property type="evidence" value="ECO:0007669"/>
    <property type="project" value="InterPro"/>
</dbReference>
<proteinExistence type="predicted"/>
<dbReference type="GO" id="GO:0008270">
    <property type="term" value="F:zinc ion binding"/>
    <property type="evidence" value="ECO:0007669"/>
    <property type="project" value="InterPro"/>
</dbReference>
<dbReference type="InterPro" id="IPR036977">
    <property type="entry name" value="DNA_primase_Znf_CHC2"/>
</dbReference>
<dbReference type="InterPro" id="IPR025054">
    <property type="entry name" value="DUF3991"/>
</dbReference>
<comment type="caution">
    <text evidence="2">The sequence shown here is derived from an EMBL/GenBank/DDBJ whole genome shotgun (WGS) entry which is preliminary data.</text>
</comment>
<evidence type="ECO:0000259" key="1">
    <source>
        <dbReference type="Pfam" id="PF13154"/>
    </source>
</evidence>
<dbReference type="EMBL" id="VSSQ01017912">
    <property type="protein sequence ID" value="MPM60656.1"/>
    <property type="molecule type" value="Genomic_DNA"/>
</dbReference>
<gene>
    <name evidence="2" type="ORF">SDC9_107508</name>
</gene>